<evidence type="ECO:0000256" key="2">
    <source>
        <dbReference type="ARBA" id="ARBA00012552"/>
    </source>
</evidence>
<evidence type="ECO:0000256" key="8">
    <source>
        <dbReference type="ARBA" id="ARBA00038213"/>
    </source>
</evidence>
<evidence type="ECO:0000256" key="3">
    <source>
        <dbReference type="ARBA" id="ARBA00022741"/>
    </source>
</evidence>
<evidence type="ECO:0000256" key="4">
    <source>
        <dbReference type="ARBA" id="ARBA00022801"/>
    </source>
</evidence>
<accession>A0A7S3JK74</accession>
<dbReference type="GO" id="GO:0016787">
    <property type="term" value="F:hydrolase activity"/>
    <property type="evidence" value="ECO:0007669"/>
    <property type="project" value="UniProtKB-KW"/>
</dbReference>
<dbReference type="GO" id="GO:0005634">
    <property type="term" value="C:nucleus"/>
    <property type="evidence" value="ECO:0007669"/>
    <property type="project" value="UniProtKB-SubCell"/>
</dbReference>
<dbReference type="GO" id="GO:0005524">
    <property type="term" value="F:ATP binding"/>
    <property type="evidence" value="ECO:0007669"/>
    <property type="project" value="UniProtKB-KW"/>
</dbReference>
<dbReference type="SUPFAM" id="SSF52540">
    <property type="entry name" value="P-loop containing nucleoside triphosphate hydrolases"/>
    <property type="match status" value="1"/>
</dbReference>
<evidence type="ECO:0000256" key="6">
    <source>
        <dbReference type="ARBA" id="ARBA00022840"/>
    </source>
</evidence>
<keyword evidence="4" id="KW-0378">Hydrolase</keyword>
<evidence type="ECO:0000256" key="9">
    <source>
        <dbReference type="PROSITE-ProRule" id="PRU00552"/>
    </source>
</evidence>
<comment type="similarity">
    <text evidence="8">Belongs to the DEAD box helicase family. DECD subfamily.</text>
</comment>
<evidence type="ECO:0000256" key="1">
    <source>
        <dbReference type="ARBA" id="ARBA00004123"/>
    </source>
</evidence>
<sequence>MENYNQGEDILDYEEIELEEPAGDTKAGGETSGENKLTYSSIHSTSFKDHMLKFELLRALQDCGFENPSEVQQQCIPKAKMGVDVLCQAKSGMGKTAVFVLTVLDQLDEKPDPVSAIILSHTRELAFQIKKEFDRFAKYFKNVKTEVIYGGVPKKTHIQLLKDNPPTVVVGTPGRILDLVQGNFLKLDKLKFFILDECDKMLEEAGMRKDVQRIFVKTPHQKQVMMFSATMNKEIRPICKKFMQDPFEVFIDDETKLTLHGLQQYTVKLTEQAKNRKLHDLLDALLFNQVIIFVNGVDRAKALNSVLMESGFPSICIHSRMEQEERISLYKKFKDLEKRILISTEIFGRGIDFQGVNIVINYDMPKDTDAYLHRVCRAGRFGTKGLAITFLKDDEDEEVLKQIHERFEIKIEELPETIDTNTYMNN</sequence>
<dbReference type="CDD" id="cd18787">
    <property type="entry name" value="SF2_C_DEAD"/>
    <property type="match status" value="1"/>
</dbReference>
<dbReference type="InterPro" id="IPR011545">
    <property type="entry name" value="DEAD/DEAH_box_helicase_dom"/>
</dbReference>
<keyword evidence="6" id="KW-0067">ATP-binding</keyword>
<feature type="domain" description="Helicase C-terminal" evidence="11">
    <location>
        <begin position="261"/>
        <end position="422"/>
    </location>
</feature>
<dbReference type="AlphaFoldDB" id="A0A7S3JK74"/>
<proteinExistence type="inferred from homology"/>
<evidence type="ECO:0000259" key="10">
    <source>
        <dbReference type="PROSITE" id="PS51192"/>
    </source>
</evidence>
<dbReference type="GO" id="GO:0003724">
    <property type="term" value="F:RNA helicase activity"/>
    <property type="evidence" value="ECO:0007669"/>
    <property type="project" value="UniProtKB-EC"/>
</dbReference>
<keyword evidence="5" id="KW-0347">Helicase</keyword>
<dbReference type="InterPro" id="IPR027417">
    <property type="entry name" value="P-loop_NTPase"/>
</dbReference>
<dbReference type="FunFam" id="3.40.50.300:FF:000111">
    <property type="entry name" value="DEAD-box ATP-dependent RNA helicase"/>
    <property type="match status" value="1"/>
</dbReference>
<dbReference type="Pfam" id="PF00270">
    <property type="entry name" value="DEAD"/>
    <property type="match status" value="1"/>
</dbReference>
<dbReference type="PANTHER" id="PTHR47958">
    <property type="entry name" value="ATP-DEPENDENT RNA HELICASE DBP3"/>
    <property type="match status" value="1"/>
</dbReference>
<dbReference type="InterPro" id="IPR001650">
    <property type="entry name" value="Helicase_C-like"/>
</dbReference>
<dbReference type="EMBL" id="HBII01034652">
    <property type="protein sequence ID" value="CAE0355520.1"/>
    <property type="molecule type" value="Transcribed_RNA"/>
</dbReference>
<reference evidence="13" key="1">
    <citation type="submission" date="2021-01" db="EMBL/GenBank/DDBJ databases">
        <authorList>
            <person name="Corre E."/>
            <person name="Pelletier E."/>
            <person name="Niang G."/>
            <person name="Scheremetjew M."/>
            <person name="Finn R."/>
            <person name="Kale V."/>
            <person name="Holt S."/>
            <person name="Cochrane G."/>
            <person name="Meng A."/>
            <person name="Brown T."/>
            <person name="Cohen L."/>
        </authorList>
    </citation>
    <scope>NUCLEOTIDE SEQUENCE</scope>
    <source>
        <strain evidence="13">FSP1.4</strain>
    </source>
</reference>
<dbReference type="Pfam" id="PF00271">
    <property type="entry name" value="Helicase_C"/>
    <property type="match status" value="1"/>
</dbReference>
<comment type="subcellular location">
    <subcellularLocation>
        <location evidence="1">Nucleus</location>
    </subcellularLocation>
</comment>
<name>A0A7S3JK74_9SPIT</name>
<dbReference type="GO" id="GO:0003676">
    <property type="term" value="F:nucleic acid binding"/>
    <property type="evidence" value="ECO:0007669"/>
    <property type="project" value="InterPro"/>
</dbReference>
<dbReference type="SMART" id="SM00490">
    <property type="entry name" value="HELICc"/>
    <property type="match status" value="1"/>
</dbReference>
<dbReference type="InterPro" id="IPR014014">
    <property type="entry name" value="RNA_helicase_DEAD_Q_motif"/>
</dbReference>
<evidence type="ECO:0000259" key="12">
    <source>
        <dbReference type="PROSITE" id="PS51195"/>
    </source>
</evidence>
<evidence type="ECO:0000256" key="5">
    <source>
        <dbReference type="ARBA" id="ARBA00022806"/>
    </source>
</evidence>
<evidence type="ECO:0000256" key="7">
    <source>
        <dbReference type="ARBA" id="ARBA00023242"/>
    </source>
</evidence>
<feature type="short sequence motif" description="Q motif" evidence="9">
    <location>
        <begin position="45"/>
        <end position="73"/>
    </location>
</feature>
<dbReference type="InterPro" id="IPR014001">
    <property type="entry name" value="Helicase_ATP-bd"/>
</dbReference>
<dbReference type="Gene3D" id="3.40.50.300">
    <property type="entry name" value="P-loop containing nucleotide triphosphate hydrolases"/>
    <property type="match status" value="2"/>
</dbReference>
<dbReference type="PROSITE" id="PS51195">
    <property type="entry name" value="Q_MOTIF"/>
    <property type="match status" value="1"/>
</dbReference>
<dbReference type="PROSITE" id="PS51192">
    <property type="entry name" value="HELICASE_ATP_BIND_1"/>
    <property type="match status" value="1"/>
</dbReference>
<dbReference type="PROSITE" id="PS51194">
    <property type="entry name" value="HELICASE_CTER"/>
    <property type="match status" value="1"/>
</dbReference>
<keyword evidence="3" id="KW-0547">Nucleotide-binding</keyword>
<feature type="domain" description="DEAD-box RNA helicase Q" evidence="12">
    <location>
        <begin position="45"/>
        <end position="73"/>
    </location>
</feature>
<dbReference type="CDD" id="cd17950">
    <property type="entry name" value="DEADc_DDX39"/>
    <property type="match status" value="1"/>
</dbReference>
<protein>
    <recommendedName>
        <fullName evidence="2">RNA helicase</fullName>
        <ecNumber evidence="2">3.6.4.13</ecNumber>
    </recommendedName>
</protein>
<feature type="domain" description="Helicase ATP-binding" evidence="10">
    <location>
        <begin position="76"/>
        <end position="249"/>
    </location>
</feature>
<evidence type="ECO:0000313" key="13">
    <source>
        <dbReference type="EMBL" id="CAE0355520.1"/>
    </source>
</evidence>
<keyword evidence="7" id="KW-0539">Nucleus</keyword>
<dbReference type="SMART" id="SM00487">
    <property type="entry name" value="DEXDc"/>
    <property type="match status" value="1"/>
</dbReference>
<evidence type="ECO:0000259" key="11">
    <source>
        <dbReference type="PROSITE" id="PS51194"/>
    </source>
</evidence>
<gene>
    <name evidence="13" type="ORF">EHAR0213_LOCUS14437</name>
</gene>
<organism evidence="13">
    <name type="scientific">Euplotes harpa</name>
    <dbReference type="NCBI Taxonomy" id="151035"/>
    <lineage>
        <taxon>Eukaryota</taxon>
        <taxon>Sar</taxon>
        <taxon>Alveolata</taxon>
        <taxon>Ciliophora</taxon>
        <taxon>Intramacronucleata</taxon>
        <taxon>Spirotrichea</taxon>
        <taxon>Hypotrichia</taxon>
        <taxon>Euplotida</taxon>
        <taxon>Euplotidae</taxon>
        <taxon>Euplotes</taxon>
    </lineage>
</organism>
<dbReference type="EC" id="3.6.4.13" evidence="2"/>